<dbReference type="PANTHER" id="PTHR42724">
    <property type="entry name" value="TETRAACYLDISACCHARIDE 4'-KINASE"/>
    <property type="match status" value="1"/>
</dbReference>
<keyword evidence="8 13" id="KW-0547">Nucleotide-binding</keyword>
<evidence type="ECO:0000256" key="1">
    <source>
        <dbReference type="ARBA" id="ARBA00002274"/>
    </source>
</evidence>
<evidence type="ECO:0000313" key="15">
    <source>
        <dbReference type="Proteomes" id="UP000199577"/>
    </source>
</evidence>
<protein>
    <recommendedName>
        <fullName evidence="4 13">Tetraacyldisaccharide 4'-kinase</fullName>
        <ecNumber evidence="3 13">2.7.1.130</ecNumber>
    </recommendedName>
    <alternativeName>
        <fullName evidence="12 13">Lipid A 4'-kinase</fullName>
    </alternativeName>
</protein>
<dbReference type="GO" id="GO:0005886">
    <property type="term" value="C:plasma membrane"/>
    <property type="evidence" value="ECO:0007669"/>
    <property type="project" value="TreeGrafter"/>
</dbReference>
<evidence type="ECO:0000256" key="12">
    <source>
        <dbReference type="ARBA" id="ARBA00029757"/>
    </source>
</evidence>
<evidence type="ECO:0000256" key="13">
    <source>
        <dbReference type="HAMAP-Rule" id="MF_00409"/>
    </source>
</evidence>
<dbReference type="Pfam" id="PF02606">
    <property type="entry name" value="LpxK"/>
    <property type="match status" value="1"/>
</dbReference>
<dbReference type="PANTHER" id="PTHR42724:SF1">
    <property type="entry name" value="TETRAACYLDISACCHARIDE 4'-KINASE, MITOCHONDRIAL-RELATED"/>
    <property type="match status" value="1"/>
</dbReference>
<evidence type="ECO:0000313" key="14">
    <source>
        <dbReference type="EMBL" id="SFC04860.1"/>
    </source>
</evidence>
<dbReference type="GO" id="GO:0005524">
    <property type="term" value="F:ATP binding"/>
    <property type="evidence" value="ECO:0007669"/>
    <property type="project" value="UniProtKB-UniRule"/>
</dbReference>
<dbReference type="SUPFAM" id="SSF52540">
    <property type="entry name" value="P-loop containing nucleoside triphosphate hydrolases"/>
    <property type="match status" value="1"/>
</dbReference>
<dbReference type="STRING" id="623281.SAMN05421747_103262"/>
<reference evidence="14 15" key="1">
    <citation type="submission" date="2016-10" db="EMBL/GenBank/DDBJ databases">
        <authorList>
            <person name="de Groot N.N."/>
        </authorList>
    </citation>
    <scope>NUCLEOTIDE SEQUENCE [LARGE SCALE GENOMIC DNA]</scope>
    <source>
        <strain evidence="14 15">DSM 22900</strain>
    </source>
</reference>
<evidence type="ECO:0000256" key="3">
    <source>
        <dbReference type="ARBA" id="ARBA00012071"/>
    </source>
</evidence>
<evidence type="ECO:0000256" key="5">
    <source>
        <dbReference type="ARBA" id="ARBA00022516"/>
    </source>
</evidence>
<keyword evidence="10 13" id="KW-0067">ATP-binding</keyword>
<keyword evidence="15" id="KW-1185">Reference proteome</keyword>
<organism evidence="14 15">
    <name type="scientific">Parapedobacter composti</name>
    <dbReference type="NCBI Taxonomy" id="623281"/>
    <lineage>
        <taxon>Bacteria</taxon>
        <taxon>Pseudomonadati</taxon>
        <taxon>Bacteroidota</taxon>
        <taxon>Sphingobacteriia</taxon>
        <taxon>Sphingobacteriales</taxon>
        <taxon>Sphingobacteriaceae</taxon>
        <taxon>Parapedobacter</taxon>
    </lineage>
</organism>
<evidence type="ECO:0000256" key="11">
    <source>
        <dbReference type="ARBA" id="ARBA00023098"/>
    </source>
</evidence>
<dbReference type="AlphaFoldDB" id="A0A1I1G6M0"/>
<dbReference type="InterPro" id="IPR003758">
    <property type="entry name" value="LpxK"/>
</dbReference>
<comment type="similarity">
    <text evidence="13">Belongs to the LpxK family.</text>
</comment>
<dbReference type="NCBIfam" id="TIGR00682">
    <property type="entry name" value="lpxK"/>
    <property type="match status" value="1"/>
</dbReference>
<name>A0A1I1G6M0_9SPHI</name>
<keyword evidence="11 13" id="KW-0443">Lipid metabolism</keyword>
<comment type="pathway">
    <text evidence="2 13">Glycolipid biosynthesis; lipid IV(A) biosynthesis; lipid IV(A) from (3R)-3-hydroxytetradecanoyl-[acyl-carrier-protein] and UDP-N-acetyl-alpha-D-glucosamine: step 6/6.</text>
</comment>
<comment type="caution">
    <text evidence="13">Lacks conserved residue(s) required for the propagation of feature annotation.</text>
</comment>
<dbReference type="UniPathway" id="UPA00359">
    <property type="reaction ID" value="UER00482"/>
</dbReference>
<evidence type="ECO:0000256" key="6">
    <source>
        <dbReference type="ARBA" id="ARBA00022556"/>
    </source>
</evidence>
<dbReference type="EC" id="2.7.1.130" evidence="3 13"/>
<evidence type="ECO:0000256" key="9">
    <source>
        <dbReference type="ARBA" id="ARBA00022777"/>
    </source>
</evidence>
<keyword evidence="5 13" id="KW-0444">Lipid biosynthesis</keyword>
<keyword evidence="6 13" id="KW-0441">Lipid A biosynthesis</keyword>
<comment type="function">
    <text evidence="1 13">Transfers the gamma-phosphate of ATP to the 4'-position of a tetraacyldisaccharide 1-phosphate intermediate (termed DS-1-P) to form tetraacyldisaccharide 1,4'-bis-phosphate (lipid IVA).</text>
</comment>
<keyword evidence="9 13" id="KW-0418">Kinase</keyword>
<accession>A0A1I1G6M0</accession>
<evidence type="ECO:0000256" key="7">
    <source>
        <dbReference type="ARBA" id="ARBA00022679"/>
    </source>
</evidence>
<evidence type="ECO:0000256" key="8">
    <source>
        <dbReference type="ARBA" id="ARBA00022741"/>
    </source>
</evidence>
<gene>
    <name evidence="13" type="primary">lpxK</name>
    <name evidence="14" type="ORF">SAMN05421747_103262</name>
</gene>
<proteinExistence type="inferred from homology"/>
<dbReference type="GO" id="GO:0009029">
    <property type="term" value="F:lipid-A 4'-kinase activity"/>
    <property type="evidence" value="ECO:0007669"/>
    <property type="project" value="UniProtKB-UniRule"/>
</dbReference>
<sequence length="362" mass="41167">MDLLLLLSMAYLRLLLLPFSVLYGFAVWVRNRCYDWGWFRSRSFNHPVIVVGNLAVGGTGKSPMTEYLLRLLHEHYTVATLSRGYGRKTRGFFEVSPLDTAADCGDEPLQFKRKFPHVTVTVGEDRVNGVRRLIQSGKEVVVLDDAFQHRALKPGLAILLFDYQRMKRPKWLLPAGDYRDWFSERRRADVMIVTKMPGTATEQDKADIRRMLRSKHRDIPVLFSKIGYGAIVPLFPGEEREGITLTAQVSVLLVTGIANPAPLRGYLATRAGDVVQLSYPDHHQYTKADIRNMINRFEAIANPHKLIITTEKDAQRLLMPELSGALVTLPIYVVPIHPLFDGKEEEFFRQLVLTYCARVLGS</sequence>
<evidence type="ECO:0000256" key="10">
    <source>
        <dbReference type="ARBA" id="ARBA00022840"/>
    </source>
</evidence>
<dbReference type="EMBL" id="FOLL01000003">
    <property type="protein sequence ID" value="SFC04860.1"/>
    <property type="molecule type" value="Genomic_DNA"/>
</dbReference>
<keyword evidence="7 13" id="KW-0808">Transferase</keyword>
<evidence type="ECO:0000256" key="4">
    <source>
        <dbReference type="ARBA" id="ARBA00016436"/>
    </source>
</evidence>
<dbReference type="GO" id="GO:0009245">
    <property type="term" value="P:lipid A biosynthetic process"/>
    <property type="evidence" value="ECO:0007669"/>
    <property type="project" value="UniProtKB-UniRule"/>
</dbReference>
<dbReference type="InterPro" id="IPR027417">
    <property type="entry name" value="P-loop_NTPase"/>
</dbReference>
<dbReference type="HAMAP" id="MF_00409">
    <property type="entry name" value="LpxK"/>
    <property type="match status" value="1"/>
</dbReference>
<evidence type="ECO:0000256" key="2">
    <source>
        <dbReference type="ARBA" id="ARBA00004870"/>
    </source>
</evidence>
<dbReference type="GO" id="GO:0009244">
    <property type="term" value="P:lipopolysaccharide core region biosynthetic process"/>
    <property type="evidence" value="ECO:0007669"/>
    <property type="project" value="TreeGrafter"/>
</dbReference>
<dbReference type="Proteomes" id="UP000199577">
    <property type="component" value="Unassembled WGS sequence"/>
</dbReference>
<comment type="catalytic activity">
    <reaction evidence="13">
        <text>a lipid A disaccharide + ATP = a lipid IVA + ADP + H(+)</text>
        <dbReference type="Rhea" id="RHEA:67840"/>
        <dbReference type="ChEBI" id="CHEBI:15378"/>
        <dbReference type="ChEBI" id="CHEBI:30616"/>
        <dbReference type="ChEBI" id="CHEBI:176343"/>
        <dbReference type="ChEBI" id="CHEBI:176425"/>
        <dbReference type="ChEBI" id="CHEBI:456216"/>
        <dbReference type="EC" id="2.7.1.130"/>
    </reaction>
</comment>